<evidence type="ECO:0000256" key="2">
    <source>
        <dbReference type="ARBA" id="ARBA00022771"/>
    </source>
</evidence>
<dbReference type="GO" id="GO:0003677">
    <property type="term" value="F:DNA binding"/>
    <property type="evidence" value="ECO:0007669"/>
    <property type="project" value="UniProtKB-UniRule"/>
</dbReference>
<reference evidence="7" key="2">
    <citation type="submission" date="2025-09" db="UniProtKB">
        <authorList>
            <consortium name="Ensembl"/>
        </authorList>
    </citation>
    <scope>IDENTIFICATION</scope>
</reference>
<dbReference type="InterPro" id="IPR038441">
    <property type="entry name" value="THAP_Znf_sf"/>
</dbReference>
<evidence type="ECO:0000256" key="1">
    <source>
        <dbReference type="ARBA" id="ARBA00022723"/>
    </source>
</evidence>
<dbReference type="PANTHER" id="PTHR46927:SF2">
    <property type="entry name" value="THAP DOMAIN-CONTAINING PROTEIN 8"/>
    <property type="match status" value="1"/>
</dbReference>
<dbReference type="Gene3D" id="6.20.210.20">
    <property type="entry name" value="THAP domain"/>
    <property type="match status" value="1"/>
</dbReference>
<dbReference type="GO" id="GO:0008270">
    <property type="term" value="F:zinc ion binding"/>
    <property type="evidence" value="ECO:0007669"/>
    <property type="project" value="UniProtKB-KW"/>
</dbReference>
<dbReference type="InterPro" id="IPR052224">
    <property type="entry name" value="THAP_domain_protein"/>
</dbReference>
<feature type="domain" description="THAP-type" evidence="6">
    <location>
        <begin position="1"/>
        <end position="91"/>
    </location>
</feature>
<evidence type="ECO:0000259" key="6">
    <source>
        <dbReference type="PROSITE" id="PS50950"/>
    </source>
</evidence>
<dbReference type="GeneTree" id="ENSGT01030000235075"/>
<dbReference type="AlphaFoldDB" id="A0A3B3C9D7"/>
<name>A0A3B3C9D7_ORYME</name>
<organism evidence="7 8">
    <name type="scientific">Oryzias melastigma</name>
    <name type="common">Marine medaka</name>
    <dbReference type="NCBI Taxonomy" id="30732"/>
    <lineage>
        <taxon>Eukaryota</taxon>
        <taxon>Metazoa</taxon>
        <taxon>Chordata</taxon>
        <taxon>Craniata</taxon>
        <taxon>Vertebrata</taxon>
        <taxon>Euteleostomi</taxon>
        <taxon>Actinopterygii</taxon>
        <taxon>Neopterygii</taxon>
        <taxon>Teleostei</taxon>
        <taxon>Neoteleostei</taxon>
        <taxon>Acanthomorphata</taxon>
        <taxon>Ovalentaria</taxon>
        <taxon>Atherinomorphae</taxon>
        <taxon>Beloniformes</taxon>
        <taxon>Adrianichthyidae</taxon>
        <taxon>Oryziinae</taxon>
        <taxon>Oryzias</taxon>
    </lineage>
</organism>
<evidence type="ECO:0000313" key="7">
    <source>
        <dbReference type="Ensembl" id="ENSOMEP00000013697.1"/>
    </source>
</evidence>
<evidence type="ECO:0000313" key="8">
    <source>
        <dbReference type="Proteomes" id="UP000261560"/>
    </source>
</evidence>
<keyword evidence="4 5" id="KW-0238">DNA-binding</keyword>
<dbReference type="PROSITE" id="PS50950">
    <property type="entry name" value="ZF_THAP"/>
    <property type="match status" value="1"/>
</dbReference>
<dbReference type="Pfam" id="PF05485">
    <property type="entry name" value="THAP"/>
    <property type="match status" value="1"/>
</dbReference>
<keyword evidence="8" id="KW-1185">Reference proteome</keyword>
<dbReference type="PaxDb" id="30732-ENSOMEP00000013697"/>
<dbReference type="Proteomes" id="UP000261560">
    <property type="component" value="Unplaced"/>
</dbReference>
<protein>
    <recommendedName>
        <fullName evidence="6">THAP-type domain-containing protein</fullName>
    </recommendedName>
</protein>
<proteinExistence type="predicted"/>
<evidence type="ECO:0000256" key="4">
    <source>
        <dbReference type="ARBA" id="ARBA00023125"/>
    </source>
</evidence>
<evidence type="ECO:0000256" key="5">
    <source>
        <dbReference type="PROSITE-ProRule" id="PRU00309"/>
    </source>
</evidence>
<dbReference type="PANTHER" id="PTHR46927">
    <property type="entry name" value="AGAP005574-PA"/>
    <property type="match status" value="1"/>
</dbReference>
<dbReference type="Ensembl" id="ENSOMET00000033242.1">
    <property type="protein sequence ID" value="ENSOMEP00000013697.1"/>
    <property type="gene ID" value="ENSOMEG00000015161.1"/>
</dbReference>
<dbReference type="SUPFAM" id="SSF57716">
    <property type="entry name" value="Glucocorticoid receptor-like (DNA-binding domain)"/>
    <property type="match status" value="1"/>
</dbReference>
<keyword evidence="3" id="KW-0862">Zinc</keyword>
<dbReference type="InterPro" id="IPR006612">
    <property type="entry name" value="THAP_Znf"/>
</dbReference>
<accession>A0A3B3C9D7</accession>
<evidence type="ECO:0000256" key="3">
    <source>
        <dbReference type="ARBA" id="ARBA00022833"/>
    </source>
</evidence>
<sequence length="267" mass="29925">MPSRCVAAGCSNTSSESVSVYKFPKQETLLKQWTKQVQRTRANWVPTASSTLCSEHFEAGCFEETPQLMKDMGMHVRYKKVLKPNAIPTIFKRSLVATTETETPSTSTGSSQYKKRKSVTEKLAFYHDGEIRKTGNNNIPHKRSKTGVKPGADILSGGVPQPLEPLPLQVHTCYMLLLETLLYQLIKEKIGVSSVTYFQDVSFFQVNVYVNTSFFNRGLLAVMRFNENSGRTQQSTRSGKLQYAVSLPKWKKGGHTVSKVLEEPTFG</sequence>
<reference evidence="7" key="1">
    <citation type="submission" date="2025-08" db="UniProtKB">
        <authorList>
            <consortium name="Ensembl"/>
        </authorList>
    </citation>
    <scope>IDENTIFICATION</scope>
</reference>
<dbReference type="SMART" id="SM00980">
    <property type="entry name" value="THAP"/>
    <property type="match status" value="1"/>
</dbReference>
<dbReference type="SMART" id="SM00692">
    <property type="entry name" value="DM3"/>
    <property type="match status" value="1"/>
</dbReference>
<keyword evidence="2 5" id="KW-0863">Zinc-finger</keyword>
<keyword evidence="1" id="KW-0479">Metal-binding</keyword>